<dbReference type="AlphaFoldDB" id="A0A0C3ABB7"/>
<dbReference type="HOGENOM" id="CLU_1678980_0_0_1"/>
<evidence type="ECO:0000313" key="1">
    <source>
        <dbReference type="EMBL" id="KIM62192.1"/>
    </source>
</evidence>
<reference evidence="1 2" key="1">
    <citation type="submission" date="2014-04" db="EMBL/GenBank/DDBJ databases">
        <authorList>
            <consortium name="DOE Joint Genome Institute"/>
            <person name="Kuo A."/>
            <person name="Kohler A."/>
            <person name="Nagy L.G."/>
            <person name="Floudas D."/>
            <person name="Copeland A."/>
            <person name="Barry K.W."/>
            <person name="Cichocki N."/>
            <person name="Veneault-Fourrey C."/>
            <person name="LaButti K."/>
            <person name="Lindquist E.A."/>
            <person name="Lipzen A."/>
            <person name="Lundell T."/>
            <person name="Morin E."/>
            <person name="Murat C."/>
            <person name="Sun H."/>
            <person name="Tunlid A."/>
            <person name="Henrissat B."/>
            <person name="Grigoriev I.V."/>
            <person name="Hibbett D.S."/>
            <person name="Martin F."/>
            <person name="Nordberg H.P."/>
            <person name="Cantor M.N."/>
            <person name="Hua S.X."/>
        </authorList>
    </citation>
    <scope>NUCLEOTIDE SEQUENCE [LARGE SCALE GENOMIC DNA]</scope>
    <source>
        <strain evidence="1 2">Foug A</strain>
    </source>
</reference>
<evidence type="ECO:0000313" key="2">
    <source>
        <dbReference type="Proteomes" id="UP000053989"/>
    </source>
</evidence>
<name>A0A0C3ABB7_9AGAM</name>
<dbReference type="Proteomes" id="UP000053989">
    <property type="component" value="Unassembled WGS sequence"/>
</dbReference>
<gene>
    <name evidence="1" type="ORF">SCLCIDRAFT_1215255</name>
</gene>
<accession>A0A0C3ABB7</accession>
<dbReference type="InParanoid" id="A0A0C3ABB7"/>
<dbReference type="EMBL" id="KN822044">
    <property type="protein sequence ID" value="KIM62192.1"/>
    <property type="molecule type" value="Genomic_DNA"/>
</dbReference>
<proteinExistence type="predicted"/>
<sequence length="157" mass="17275">MVFVAAILGSIPFPAHPHAWETQDGFRLMPLVCACDYWYYPQKLLQICSGDAADGTTRSRMSCFLFLVCLLKVKWPFRLARIYRIANISTPLSLSGTMEKEPGLLEIGLRNAVRLFIMALFLCGLCSELDSAILLGLQIFTFSAADAADACDTGNTA</sequence>
<keyword evidence="2" id="KW-1185">Reference proteome</keyword>
<reference evidence="2" key="2">
    <citation type="submission" date="2015-01" db="EMBL/GenBank/DDBJ databases">
        <title>Evolutionary Origins and Diversification of the Mycorrhizal Mutualists.</title>
        <authorList>
            <consortium name="DOE Joint Genome Institute"/>
            <consortium name="Mycorrhizal Genomics Consortium"/>
            <person name="Kohler A."/>
            <person name="Kuo A."/>
            <person name="Nagy L.G."/>
            <person name="Floudas D."/>
            <person name="Copeland A."/>
            <person name="Barry K.W."/>
            <person name="Cichocki N."/>
            <person name="Veneault-Fourrey C."/>
            <person name="LaButti K."/>
            <person name="Lindquist E.A."/>
            <person name="Lipzen A."/>
            <person name="Lundell T."/>
            <person name="Morin E."/>
            <person name="Murat C."/>
            <person name="Riley R."/>
            <person name="Ohm R."/>
            <person name="Sun H."/>
            <person name="Tunlid A."/>
            <person name="Henrissat B."/>
            <person name="Grigoriev I.V."/>
            <person name="Hibbett D.S."/>
            <person name="Martin F."/>
        </authorList>
    </citation>
    <scope>NUCLEOTIDE SEQUENCE [LARGE SCALE GENOMIC DNA]</scope>
    <source>
        <strain evidence="2">Foug A</strain>
    </source>
</reference>
<organism evidence="1 2">
    <name type="scientific">Scleroderma citrinum Foug A</name>
    <dbReference type="NCBI Taxonomy" id="1036808"/>
    <lineage>
        <taxon>Eukaryota</taxon>
        <taxon>Fungi</taxon>
        <taxon>Dikarya</taxon>
        <taxon>Basidiomycota</taxon>
        <taxon>Agaricomycotina</taxon>
        <taxon>Agaricomycetes</taxon>
        <taxon>Agaricomycetidae</taxon>
        <taxon>Boletales</taxon>
        <taxon>Sclerodermatineae</taxon>
        <taxon>Sclerodermataceae</taxon>
        <taxon>Scleroderma</taxon>
    </lineage>
</organism>
<protein>
    <submittedName>
        <fullName evidence="1">Uncharacterized protein</fullName>
    </submittedName>
</protein>